<name>A0A318UDT1_9SPHI</name>
<evidence type="ECO:0000313" key="3">
    <source>
        <dbReference type="Proteomes" id="UP000248198"/>
    </source>
</evidence>
<dbReference type="AlphaFoldDB" id="A0A318UDT1"/>
<feature type="signal peptide" evidence="1">
    <location>
        <begin position="1"/>
        <end position="22"/>
    </location>
</feature>
<feature type="chain" id="PRO_5016242207" evidence="1">
    <location>
        <begin position="23"/>
        <end position="258"/>
    </location>
</feature>
<dbReference type="InterPro" id="IPR005901">
    <property type="entry name" value="GLPGLI"/>
</dbReference>
<dbReference type="Proteomes" id="UP000248198">
    <property type="component" value="Unassembled WGS sequence"/>
</dbReference>
<dbReference type="NCBIfam" id="TIGR01200">
    <property type="entry name" value="GLPGLI"/>
    <property type="match status" value="1"/>
</dbReference>
<comment type="caution">
    <text evidence="2">The sequence shown here is derived from an EMBL/GenBank/DDBJ whole genome shotgun (WGS) entry which is preliminary data.</text>
</comment>
<dbReference type="Pfam" id="PF09697">
    <property type="entry name" value="Porph_ging"/>
    <property type="match status" value="1"/>
</dbReference>
<gene>
    <name evidence="2" type="ORF">B0O44_11152</name>
</gene>
<sequence>MTMNPKYILLLLLLLCTDLLHAQNAHFTTEGEIEFEKTINMYAMIKKNMGTSSFYEQAYDAFKKSQPQFKVLKSKLTFGDQKSLFAPVESKEITGGGFFGNEPTASQNNIIFNDLKTGMSTSQKNVYEEIFLVRDTTRKIKWKITDEKREIAGYNCRRANGLMMDSVYVVAFYTDKIPVSSGPESFSGLPGMILGVALPHENITWFAKKVTDRPVVPKEIAPPTKGKAMDLAGFKKYLNSALKEWGEYAKPALKAFQL</sequence>
<keyword evidence="1" id="KW-0732">Signal</keyword>
<protein>
    <submittedName>
        <fullName evidence="2">GLPGLI family protein</fullName>
    </submittedName>
</protein>
<keyword evidence="3" id="KW-1185">Reference proteome</keyword>
<accession>A0A318UDT1</accession>
<reference evidence="2 3" key="1">
    <citation type="submission" date="2018-06" db="EMBL/GenBank/DDBJ databases">
        <title>Genomic Encyclopedia of Archaeal and Bacterial Type Strains, Phase II (KMG-II): from individual species to whole genera.</title>
        <authorList>
            <person name="Goeker M."/>
        </authorList>
    </citation>
    <scope>NUCLEOTIDE SEQUENCE [LARGE SCALE GENOMIC DNA]</scope>
    <source>
        <strain evidence="2 3">DSM 27372</strain>
    </source>
</reference>
<evidence type="ECO:0000313" key="2">
    <source>
        <dbReference type="EMBL" id="PYF68874.1"/>
    </source>
</evidence>
<organism evidence="2 3">
    <name type="scientific">Pedobacter nutrimenti</name>
    <dbReference type="NCBI Taxonomy" id="1241337"/>
    <lineage>
        <taxon>Bacteria</taxon>
        <taxon>Pseudomonadati</taxon>
        <taxon>Bacteroidota</taxon>
        <taxon>Sphingobacteriia</taxon>
        <taxon>Sphingobacteriales</taxon>
        <taxon>Sphingobacteriaceae</taxon>
        <taxon>Pedobacter</taxon>
    </lineage>
</organism>
<evidence type="ECO:0000256" key="1">
    <source>
        <dbReference type="SAM" id="SignalP"/>
    </source>
</evidence>
<proteinExistence type="predicted"/>
<dbReference type="EMBL" id="QKLU01000011">
    <property type="protein sequence ID" value="PYF68874.1"/>
    <property type="molecule type" value="Genomic_DNA"/>
</dbReference>